<dbReference type="Proteomes" id="UP001201163">
    <property type="component" value="Unassembled WGS sequence"/>
</dbReference>
<keyword evidence="2" id="KW-1185">Reference proteome</keyword>
<evidence type="ECO:0000313" key="2">
    <source>
        <dbReference type="Proteomes" id="UP001201163"/>
    </source>
</evidence>
<dbReference type="AlphaFoldDB" id="A0AAD4LIT1"/>
<comment type="caution">
    <text evidence="1">The sequence shown here is derived from an EMBL/GenBank/DDBJ whole genome shotgun (WGS) entry which is preliminary data.</text>
</comment>
<sequence length="331" mass="36942">MSTLILTMPPSVVRPLSYEHRTLRAHDAFKASGPSFTLKETSWLRGQSIMRGTLSSSRGTFDVVAKLGTSTNTIDALKKELSFYQKLRHLQGECIPKCFGYFFSPSEDQTFGCLVLGYSGKPVRSIYDTQGDVPLALRENIINAVKRIHDAGVVHGGPGIFDVLVTNTKPFIINFKNASEKVCERRLDIVNGAITPTREQFGCAELYRLSVDLRVWKPRTFIVDNQRFPVEDVSNPAALAEKISNDSEPADKSRTDAVHATVRHLLEFYREEFPSLEGQYPPFCSDRHQRWLVAGSPLPAQKNASESKDGDVANDLWNLQIPIRSAASIRA</sequence>
<name>A0AAD4LIT1_9AGAM</name>
<dbReference type="InterPro" id="IPR011009">
    <property type="entry name" value="Kinase-like_dom_sf"/>
</dbReference>
<organism evidence="1 2">
    <name type="scientific">Lactarius akahatsu</name>
    <dbReference type="NCBI Taxonomy" id="416441"/>
    <lineage>
        <taxon>Eukaryota</taxon>
        <taxon>Fungi</taxon>
        <taxon>Dikarya</taxon>
        <taxon>Basidiomycota</taxon>
        <taxon>Agaricomycotina</taxon>
        <taxon>Agaricomycetes</taxon>
        <taxon>Russulales</taxon>
        <taxon>Russulaceae</taxon>
        <taxon>Lactarius</taxon>
    </lineage>
</organism>
<protein>
    <recommendedName>
        <fullName evidence="3">Protein kinase domain-containing protein</fullName>
    </recommendedName>
</protein>
<dbReference type="SUPFAM" id="SSF56112">
    <property type="entry name" value="Protein kinase-like (PK-like)"/>
    <property type="match status" value="1"/>
</dbReference>
<reference evidence="1" key="1">
    <citation type="submission" date="2022-01" db="EMBL/GenBank/DDBJ databases">
        <title>Comparative genomics reveals a dynamic genome evolution in the ectomycorrhizal milk-cap (Lactarius) mushrooms.</title>
        <authorList>
            <consortium name="DOE Joint Genome Institute"/>
            <person name="Lebreton A."/>
            <person name="Tang N."/>
            <person name="Kuo A."/>
            <person name="LaButti K."/>
            <person name="Drula E."/>
            <person name="Barry K."/>
            <person name="Clum A."/>
            <person name="Lipzen A."/>
            <person name="Mousain D."/>
            <person name="Ng V."/>
            <person name="Wang R."/>
            <person name="Wang X."/>
            <person name="Dai Y."/>
            <person name="Henrissat B."/>
            <person name="Grigoriev I.V."/>
            <person name="Guerin-Laguette A."/>
            <person name="Yu F."/>
            <person name="Martin F.M."/>
        </authorList>
    </citation>
    <scope>NUCLEOTIDE SEQUENCE</scope>
    <source>
        <strain evidence="1">QP</strain>
    </source>
</reference>
<dbReference type="Gene3D" id="1.10.510.10">
    <property type="entry name" value="Transferase(Phosphotransferase) domain 1"/>
    <property type="match status" value="1"/>
</dbReference>
<proteinExistence type="predicted"/>
<accession>A0AAD4LIT1</accession>
<gene>
    <name evidence="1" type="ORF">EDB92DRAFT_1815365</name>
</gene>
<evidence type="ECO:0008006" key="3">
    <source>
        <dbReference type="Google" id="ProtNLM"/>
    </source>
</evidence>
<evidence type="ECO:0000313" key="1">
    <source>
        <dbReference type="EMBL" id="KAH8993694.1"/>
    </source>
</evidence>
<dbReference type="EMBL" id="JAKELL010000017">
    <property type="protein sequence ID" value="KAH8993694.1"/>
    <property type="molecule type" value="Genomic_DNA"/>
</dbReference>